<name>A0AAE1XRC1_9LAMI</name>
<proteinExistence type="predicted"/>
<keyword evidence="2" id="KW-1185">Reference proteome</keyword>
<evidence type="ECO:0000313" key="2">
    <source>
        <dbReference type="Proteomes" id="UP001293254"/>
    </source>
</evidence>
<protein>
    <submittedName>
        <fullName evidence="1">Uncharacterized protein</fullName>
    </submittedName>
</protein>
<gene>
    <name evidence="1" type="ORF">Salat_2480100</name>
</gene>
<dbReference type="Proteomes" id="UP001293254">
    <property type="component" value="Unassembled WGS sequence"/>
</dbReference>
<evidence type="ECO:0000313" key="1">
    <source>
        <dbReference type="EMBL" id="KAK4416546.1"/>
    </source>
</evidence>
<organism evidence="1 2">
    <name type="scientific">Sesamum alatum</name>
    <dbReference type="NCBI Taxonomy" id="300844"/>
    <lineage>
        <taxon>Eukaryota</taxon>
        <taxon>Viridiplantae</taxon>
        <taxon>Streptophyta</taxon>
        <taxon>Embryophyta</taxon>
        <taxon>Tracheophyta</taxon>
        <taxon>Spermatophyta</taxon>
        <taxon>Magnoliopsida</taxon>
        <taxon>eudicotyledons</taxon>
        <taxon>Gunneridae</taxon>
        <taxon>Pentapetalae</taxon>
        <taxon>asterids</taxon>
        <taxon>lamiids</taxon>
        <taxon>Lamiales</taxon>
        <taxon>Pedaliaceae</taxon>
        <taxon>Sesamum</taxon>
    </lineage>
</organism>
<comment type="caution">
    <text evidence="1">The sequence shown here is derived from an EMBL/GenBank/DDBJ whole genome shotgun (WGS) entry which is preliminary data.</text>
</comment>
<dbReference type="EMBL" id="JACGWO010000010">
    <property type="protein sequence ID" value="KAK4416546.1"/>
    <property type="molecule type" value="Genomic_DNA"/>
</dbReference>
<sequence length="102" mass="11689">MISRGEIAVNVPAMFDGKLGLTSNSLDWGQVAEDPKELEELKIEEEIEEAIEDTLKIRGPRSRLLFLRKHQEIYHRWPESIEVTVISSSPYEAQPLHGKNFT</sequence>
<reference evidence="1" key="1">
    <citation type="submission" date="2020-06" db="EMBL/GenBank/DDBJ databases">
        <authorList>
            <person name="Li T."/>
            <person name="Hu X."/>
            <person name="Zhang T."/>
            <person name="Song X."/>
            <person name="Zhang H."/>
            <person name="Dai N."/>
            <person name="Sheng W."/>
            <person name="Hou X."/>
            <person name="Wei L."/>
        </authorList>
    </citation>
    <scope>NUCLEOTIDE SEQUENCE</scope>
    <source>
        <strain evidence="1">3651</strain>
        <tissue evidence="1">Leaf</tissue>
    </source>
</reference>
<dbReference type="AlphaFoldDB" id="A0AAE1XRC1"/>
<reference evidence="1" key="2">
    <citation type="journal article" date="2024" name="Plant">
        <title>Genomic evolution and insights into agronomic trait innovations of Sesamum species.</title>
        <authorList>
            <person name="Miao H."/>
            <person name="Wang L."/>
            <person name="Qu L."/>
            <person name="Liu H."/>
            <person name="Sun Y."/>
            <person name="Le M."/>
            <person name="Wang Q."/>
            <person name="Wei S."/>
            <person name="Zheng Y."/>
            <person name="Lin W."/>
            <person name="Duan Y."/>
            <person name="Cao H."/>
            <person name="Xiong S."/>
            <person name="Wang X."/>
            <person name="Wei L."/>
            <person name="Li C."/>
            <person name="Ma Q."/>
            <person name="Ju M."/>
            <person name="Zhao R."/>
            <person name="Li G."/>
            <person name="Mu C."/>
            <person name="Tian Q."/>
            <person name="Mei H."/>
            <person name="Zhang T."/>
            <person name="Gao T."/>
            <person name="Zhang H."/>
        </authorList>
    </citation>
    <scope>NUCLEOTIDE SEQUENCE</scope>
    <source>
        <strain evidence="1">3651</strain>
    </source>
</reference>
<accession>A0AAE1XRC1</accession>